<comment type="caution">
    <text evidence="1">The sequence shown here is derived from an EMBL/GenBank/DDBJ whole genome shotgun (WGS) entry which is preliminary data.</text>
</comment>
<evidence type="ECO:0000313" key="2">
    <source>
        <dbReference type="Proteomes" id="UP000076154"/>
    </source>
</evidence>
<dbReference type="AlphaFoldDB" id="A0A369J9L7"/>
<proteinExistence type="predicted"/>
<dbReference type="OrthoDB" id="3830579at2759"/>
<gene>
    <name evidence="1" type="ORF">Hypma_000708</name>
</gene>
<dbReference type="Proteomes" id="UP000076154">
    <property type="component" value="Unassembled WGS sequence"/>
</dbReference>
<dbReference type="SUPFAM" id="SSF54909">
    <property type="entry name" value="Dimeric alpha+beta barrel"/>
    <property type="match status" value="1"/>
</dbReference>
<dbReference type="EMBL" id="LUEZ02000107">
    <property type="protein sequence ID" value="RDB18022.1"/>
    <property type="molecule type" value="Genomic_DNA"/>
</dbReference>
<name>A0A369J9L7_HYPMA</name>
<reference evidence="1" key="1">
    <citation type="submission" date="2018-04" db="EMBL/GenBank/DDBJ databases">
        <title>Whole genome sequencing of Hypsizygus marmoreus.</title>
        <authorList>
            <person name="Choi I.-G."/>
            <person name="Min B."/>
            <person name="Kim J.-G."/>
            <person name="Kim S."/>
            <person name="Oh Y.-L."/>
            <person name="Kong W.-S."/>
            <person name="Park H."/>
            <person name="Jeong J."/>
            <person name="Song E.-S."/>
        </authorList>
    </citation>
    <scope>NUCLEOTIDE SEQUENCE [LARGE SCALE GENOMIC DNA]</scope>
    <source>
        <strain evidence="1">51987-8</strain>
    </source>
</reference>
<evidence type="ECO:0000313" key="1">
    <source>
        <dbReference type="EMBL" id="RDB18022.1"/>
    </source>
</evidence>
<protein>
    <recommendedName>
        <fullName evidence="3">ABM domain-containing protein</fullName>
    </recommendedName>
</protein>
<accession>A0A369J9L7</accession>
<organism evidence="1 2">
    <name type="scientific">Hypsizygus marmoreus</name>
    <name type="common">White beech mushroom</name>
    <name type="synonym">Agaricus marmoreus</name>
    <dbReference type="NCBI Taxonomy" id="39966"/>
    <lineage>
        <taxon>Eukaryota</taxon>
        <taxon>Fungi</taxon>
        <taxon>Dikarya</taxon>
        <taxon>Basidiomycota</taxon>
        <taxon>Agaricomycotina</taxon>
        <taxon>Agaricomycetes</taxon>
        <taxon>Agaricomycetidae</taxon>
        <taxon>Agaricales</taxon>
        <taxon>Tricholomatineae</taxon>
        <taxon>Lyophyllaceae</taxon>
        <taxon>Hypsizygus</taxon>
    </lineage>
</organism>
<evidence type="ECO:0008006" key="3">
    <source>
        <dbReference type="Google" id="ProtNLM"/>
    </source>
</evidence>
<dbReference type="InterPro" id="IPR011008">
    <property type="entry name" value="Dimeric_a/b-barrel"/>
</dbReference>
<dbReference type="STRING" id="39966.A0A369J9L7"/>
<dbReference type="InParanoid" id="A0A369J9L7"/>
<dbReference type="Gene3D" id="3.30.70.100">
    <property type="match status" value="2"/>
</dbReference>
<keyword evidence="2" id="KW-1185">Reference proteome</keyword>
<sequence length="200" mass="21683">MPIVEIVKFPGSDAFVADQLVFKSALDILLNAAGVISVYYGKQVEDGTTGYLVVVWETYEDHTRSKEHAKYPDLLESLRLAASGPLDVQHVPFDIDSSAVFGAPATEIAIITPKADASKDVFSSTFRTLREELIKEKSCHSVIWGESRERSPSIVLAIGWDSVQAHADAVAGGVFPDIIGSLSALADINLTHTSFVKYSK</sequence>